<evidence type="ECO:0000313" key="2">
    <source>
        <dbReference type="Proteomes" id="UP001183420"/>
    </source>
</evidence>
<proteinExistence type="predicted"/>
<gene>
    <name evidence="1" type="ORF">RNC47_10380</name>
</gene>
<organism evidence="1 2">
    <name type="scientific">Streptomyces millisiae</name>
    <dbReference type="NCBI Taxonomy" id="3075542"/>
    <lineage>
        <taxon>Bacteria</taxon>
        <taxon>Bacillati</taxon>
        <taxon>Actinomycetota</taxon>
        <taxon>Actinomycetes</taxon>
        <taxon>Kitasatosporales</taxon>
        <taxon>Streptomycetaceae</taxon>
        <taxon>Streptomyces</taxon>
    </lineage>
</organism>
<dbReference type="Pfam" id="PF06013">
    <property type="entry name" value="WXG100"/>
    <property type="match status" value="1"/>
</dbReference>
<dbReference type="InterPro" id="IPR010310">
    <property type="entry name" value="T7SS_ESAT-6-like"/>
</dbReference>
<name>A0ABU2LMF1_9ACTN</name>
<reference evidence="2" key="1">
    <citation type="submission" date="2023-07" db="EMBL/GenBank/DDBJ databases">
        <title>30 novel species of actinomycetes from the DSMZ collection.</title>
        <authorList>
            <person name="Nouioui I."/>
        </authorList>
    </citation>
    <scope>NUCLEOTIDE SEQUENCE [LARGE SCALE GENOMIC DNA]</scope>
    <source>
        <strain evidence="2">DSM 44918</strain>
    </source>
</reference>
<keyword evidence="2" id="KW-1185">Reference proteome</keyword>
<dbReference type="RefSeq" id="WP_311597606.1">
    <property type="nucleotide sequence ID" value="NZ_JAVREM010000008.1"/>
</dbReference>
<protein>
    <submittedName>
        <fullName evidence="1">WXG100 family type VII secretion target</fullName>
    </submittedName>
</protein>
<comment type="caution">
    <text evidence="1">The sequence shown here is derived from an EMBL/GenBank/DDBJ whole genome shotgun (WGS) entry which is preliminary data.</text>
</comment>
<dbReference type="Proteomes" id="UP001183420">
    <property type="component" value="Unassembled WGS sequence"/>
</dbReference>
<dbReference type="EMBL" id="JAVREM010000008">
    <property type="protein sequence ID" value="MDT0318743.1"/>
    <property type="molecule type" value="Genomic_DNA"/>
</dbReference>
<dbReference type="InterPro" id="IPR036689">
    <property type="entry name" value="ESAT-6-like_sf"/>
</dbReference>
<evidence type="ECO:0000313" key="1">
    <source>
        <dbReference type="EMBL" id="MDT0318743.1"/>
    </source>
</evidence>
<sequence length="113" mass="11589">MYEQVKLSPEEVDRVMAIVAGAYGDMETVSARIGAHAGTVGTAYNGMGTATAVETYENLQRAGQALANALDGLSQDLGVTSATGRETDDAAHGTLGRVLPVNVSADTSIAAQF</sequence>
<dbReference type="SUPFAM" id="SSF140453">
    <property type="entry name" value="EsxAB dimer-like"/>
    <property type="match status" value="1"/>
</dbReference>
<dbReference type="Gene3D" id="1.10.287.1060">
    <property type="entry name" value="ESAT-6-like"/>
    <property type="match status" value="1"/>
</dbReference>
<accession>A0ABU2LMF1</accession>